<dbReference type="PROSITE" id="PS51301">
    <property type="entry name" value="KILA_N"/>
    <property type="match status" value="1"/>
</dbReference>
<organism evidence="2 3">
    <name type="scientific">Gallibacterium anatis</name>
    <dbReference type="NCBI Taxonomy" id="750"/>
    <lineage>
        <taxon>Bacteria</taxon>
        <taxon>Pseudomonadati</taxon>
        <taxon>Pseudomonadota</taxon>
        <taxon>Gammaproteobacteria</taxon>
        <taxon>Pasteurellales</taxon>
        <taxon>Pasteurellaceae</taxon>
        <taxon>Gallibacterium</taxon>
    </lineage>
</organism>
<dbReference type="InterPro" id="IPR005039">
    <property type="entry name" value="Ant_C"/>
</dbReference>
<keyword evidence="3" id="KW-1185">Reference proteome</keyword>
<evidence type="ECO:0000313" key="3">
    <source>
        <dbReference type="Proteomes" id="UP001226750"/>
    </source>
</evidence>
<protein>
    <submittedName>
        <fullName evidence="2">Phage antirepressor KilAC domain-containing protein</fullName>
    </submittedName>
</protein>
<dbReference type="AlphaFoldDB" id="A0AAX3XCZ7"/>
<dbReference type="EMBL" id="CP126975">
    <property type="protein sequence ID" value="WIM80071.1"/>
    <property type="molecule type" value="Genomic_DNA"/>
</dbReference>
<accession>A0AAX3XCZ7</accession>
<feature type="domain" description="KilA-N" evidence="1">
    <location>
        <begin position="1"/>
        <end position="98"/>
    </location>
</feature>
<reference evidence="2 3" key="1">
    <citation type="submission" date="2023-06" db="EMBL/GenBank/DDBJ databases">
        <title>Complete Genome Sequence of Gallibacterium anatis Strain BJF12, Isolated from a chicken with diarrhea.</title>
        <authorList>
            <person name="Guo F."/>
            <person name="Bu W."/>
            <person name="Xu F."/>
            <person name="Wen T."/>
        </authorList>
    </citation>
    <scope>NUCLEOTIDE SEQUENCE [LARGE SCALE GENOMIC DNA]</scope>
    <source>
        <strain evidence="2 3">BJF12</strain>
    </source>
</reference>
<dbReference type="GO" id="GO:0003677">
    <property type="term" value="F:DNA binding"/>
    <property type="evidence" value="ECO:0007669"/>
    <property type="project" value="InterPro"/>
</dbReference>
<sequence>MNQLIKIDNTEIRQDGQGRYCLNDLHRASGGESRHRPTYWLTNQQTQELISEISKDGIPSILTKQGLGTFVCKELVYAYAMWISPKFHLLVIRTFDAVVNKSQTMDPMIALNDPVYLRSALLTYSEKVLELKPKAEAFDRLATKAQGSMNLTNAAKHLQMQPKMFIQFLFSHRWIYKRVGSKPWIAYQDKLQIGYLEHKANPYEDKDGNLKISEQVLVTAKGLVKLSEMLNKAVEL</sequence>
<gene>
    <name evidence="2" type="ORF">QP018_02210</name>
</gene>
<dbReference type="Pfam" id="PF03374">
    <property type="entry name" value="ANT"/>
    <property type="match status" value="1"/>
</dbReference>
<dbReference type="InterPro" id="IPR018004">
    <property type="entry name" value="KilA/APSES_HTH"/>
</dbReference>
<dbReference type="SMART" id="SM01252">
    <property type="entry name" value="KilA-N"/>
    <property type="match status" value="1"/>
</dbReference>
<evidence type="ECO:0000259" key="1">
    <source>
        <dbReference type="PROSITE" id="PS51301"/>
    </source>
</evidence>
<dbReference type="InterPro" id="IPR017880">
    <property type="entry name" value="KilA_N"/>
</dbReference>
<dbReference type="Proteomes" id="UP001226750">
    <property type="component" value="Chromosome"/>
</dbReference>
<dbReference type="Pfam" id="PF04383">
    <property type="entry name" value="KilA-N"/>
    <property type="match status" value="1"/>
</dbReference>
<evidence type="ECO:0000313" key="2">
    <source>
        <dbReference type="EMBL" id="WIM80071.1"/>
    </source>
</evidence>
<dbReference type="RefSeq" id="WP_080737800.1">
    <property type="nucleotide sequence ID" value="NZ_CP126975.1"/>
</dbReference>
<proteinExistence type="predicted"/>
<name>A0AAX3XCZ7_9PAST</name>